<keyword evidence="1" id="KW-0413">Isomerase</keyword>
<dbReference type="OrthoDB" id="4739604at2"/>
<evidence type="ECO:0000313" key="1">
    <source>
        <dbReference type="EMBL" id="AZS38069.1"/>
    </source>
</evidence>
<protein>
    <submittedName>
        <fullName evidence="1">Aldose 1-epimerase</fullName>
        <ecNumber evidence="1">5.1.3.3</ecNumber>
    </submittedName>
</protein>
<accession>A0A3Q9IZZ7</accession>
<dbReference type="EMBL" id="CP031423">
    <property type="protein sequence ID" value="AZS38069.1"/>
    <property type="molecule type" value="Genomic_DNA"/>
</dbReference>
<evidence type="ECO:0000313" key="2">
    <source>
        <dbReference type="Proteomes" id="UP000276888"/>
    </source>
</evidence>
<dbReference type="PANTHER" id="PTHR10091:SF0">
    <property type="entry name" value="GALACTOSE MUTAROTASE"/>
    <property type="match status" value="1"/>
</dbReference>
<dbReference type="AlphaFoldDB" id="A0A3Q9IZZ7"/>
<dbReference type="InterPro" id="IPR037480">
    <property type="entry name" value="YihR-like"/>
</dbReference>
<dbReference type="GO" id="GO:0033499">
    <property type="term" value="P:galactose catabolic process via UDP-galactose, Leloir pathway"/>
    <property type="evidence" value="ECO:0007669"/>
    <property type="project" value="TreeGrafter"/>
</dbReference>
<dbReference type="SUPFAM" id="SSF74650">
    <property type="entry name" value="Galactose mutarotase-like"/>
    <property type="match status" value="1"/>
</dbReference>
<dbReference type="GO" id="GO:0006006">
    <property type="term" value="P:glucose metabolic process"/>
    <property type="evidence" value="ECO:0007669"/>
    <property type="project" value="TreeGrafter"/>
</dbReference>
<name>A0A3Q9IZZ7_9MICO</name>
<dbReference type="RefSeq" id="WP_127096546.1">
    <property type="nucleotide sequence ID" value="NZ_CP031423.1"/>
</dbReference>
<proteinExistence type="predicted"/>
<dbReference type="Proteomes" id="UP000276888">
    <property type="component" value="Chromosome"/>
</dbReference>
<dbReference type="PANTHER" id="PTHR10091">
    <property type="entry name" value="ALDOSE-1-EPIMERASE"/>
    <property type="match status" value="1"/>
</dbReference>
<dbReference type="GO" id="GO:0030246">
    <property type="term" value="F:carbohydrate binding"/>
    <property type="evidence" value="ECO:0007669"/>
    <property type="project" value="InterPro"/>
</dbReference>
<reference evidence="1 2" key="1">
    <citation type="submission" date="2018-08" db="EMBL/GenBank/DDBJ databases">
        <title>Microbacterium lemovicicum sp. nov., a bacterium isolated from a natural uranium-rich soil.</title>
        <authorList>
            <person name="ORTET P."/>
        </authorList>
    </citation>
    <scope>NUCLEOTIDE SEQUENCE [LARGE SCALE GENOMIC DNA]</scope>
    <source>
        <strain evidence="1 2">Viu22</strain>
    </source>
</reference>
<dbReference type="InterPro" id="IPR011013">
    <property type="entry name" value="Gal_mutarotase_sf_dom"/>
</dbReference>
<dbReference type="CDD" id="cd09022">
    <property type="entry name" value="Aldose_epim_Ec_YihR"/>
    <property type="match status" value="1"/>
</dbReference>
<dbReference type="InterPro" id="IPR014718">
    <property type="entry name" value="GH-type_carb-bd"/>
</dbReference>
<dbReference type="Gene3D" id="2.70.98.10">
    <property type="match status" value="1"/>
</dbReference>
<dbReference type="KEGG" id="mlv:CVS47_02720"/>
<sequence>MARTPLSGIQHSLRAGGYEAVVAGVGASLRSLTYAGRDLVVPFEADEVRPGFRGATLAPWPNRVVDGLYTVDGVERQLALTEPDRGHALHGLAAWLEFDAIDKSPSHVTLAAVIEPQTSFPWRLVVETTYALTAEGLAQSVRARNDTDEPAPWGTGPHPYLVAGEGSVDDWMLRLPASRVLEVTPDRLAPTELVGVETDAARFDFREERRIGAVEIDHAYAGLSRADGVATVTLTADDGRGVAMSWGAVCPWVQIHTADLPAGPGTPGHRAGLAVEPMTCAPDAYNADRYDFDAGLITIAPGEWSPTAEWIVHAID</sequence>
<keyword evidence="2" id="KW-1185">Reference proteome</keyword>
<dbReference type="EC" id="5.1.3.3" evidence="1"/>
<organism evidence="1 2">
    <name type="scientific">Microbacterium lemovicicum</name>
    <dbReference type="NCBI Taxonomy" id="1072463"/>
    <lineage>
        <taxon>Bacteria</taxon>
        <taxon>Bacillati</taxon>
        <taxon>Actinomycetota</taxon>
        <taxon>Actinomycetes</taxon>
        <taxon>Micrococcales</taxon>
        <taxon>Microbacteriaceae</taxon>
        <taxon>Microbacterium</taxon>
    </lineage>
</organism>
<dbReference type="Pfam" id="PF01263">
    <property type="entry name" value="Aldose_epim"/>
    <property type="match status" value="1"/>
</dbReference>
<gene>
    <name evidence="1" type="primary">galM_3</name>
    <name evidence="1" type="ORF">CVS47_02720</name>
</gene>
<dbReference type="InterPro" id="IPR008183">
    <property type="entry name" value="Aldose_1/G6P_1-epimerase"/>
</dbReference>
<dbReference type="GO" id="GO:0004034">
    <property type="term" value="F:aldose 1-epimerase activity"/>
    <property type="evidence" value="ECO:0007669"/>
    <property type="project" value="UniProtKB-EC"/>
</dbReference>